<evidence type="ECO:0000256" key="1">
    <source>
        <dbReference type="ARBA" id="ARBA00001933"/>
    </source>
</evidence>
<evidence type="ECO:0000313" key="6">
    <source>
        <dbReference type="Proteomes" id="UP000247483"/>
    </source>
</evidence>
<dbReference type="RefSeq" id="WP_110424134.1">
    <property type="nucleotide sequence ID" value="NZ_QGLP01000006.1"/>
</dbReference>
<dbReference type="GO" id="GO:0004123">
    <property type="term" value="F:cystathionine gamma-lyase activity"/>
    <property type="evidence" value="ECO:0007669"/>
    <property type="project" value="TreeGrafter"/>
</dbReference>
<gene>
    <name evidence="5" type="primary">metB</name>
    <name evidence="5" type="ORF">DKK79_10995</name>
</gene>
<comment type="similarity">
    <text evidence="4">Belongs to the trans-sulfuration enzymes family.</text>
</comment>
<dbReference type="SUPFAM" id="SSF53383">
    <property type="entry name" value="PLP-dependent transferases"/>
    <property type="match status" value="1"/>
</dbReference>
<dbReference type="Gene3D" id="3.90.1150.10">
    <property type="entry name" value="Aspartate Aminotransferase, domain 1"/>
    <property type="match status" value="1"/>
</dbReference>
<protein>
    <submittedName>
        <fullName evidence="5">O-succinylhomoserine (Thiol)-lyase</fullName>
    </submittedName>
</protein>
<name>A0A2V4DV68_9GAMM</name>
<dbReference type="GO" id="GO:0005737">
    <property type="term" value="C:cytoplasm"/>
    <property type="evidence" value="ECO:0007669"/>
    <property type="project" value="TreeGrafter"/>
</dbReference>
<dbReference type="PIRSF" id="PIRSF001434">
    <property type="entry name" value="CGS"/>
    <property type="match status" value="1"/>
</dbReference>
<dbReference type="PANTHER" id="PTHR11808">
    <property type="entry name" value="TRANS-SULFURATION ENZYME FAMILY MEMBER"/>
    <property type="match status" value="1"/>
</dbReference>
<dbReference type="InterPro" id="IPR000277">
    <property type="entry name" value="Cys/Met-Metab_PyrdxlP-dep_enz"/>
</dbReference>
<dbReference type="NCBIfam" id="TIGR02080">
    <property type="entry name" value="O_succ_thio_ly"/>
    <property type="match status" value="1"/>
</dbReference>
<evidence type="ECO:0000256" key="4">
    <source>
        <dbReference type="RuleBase" id="RU362118"/>
    </source>
</evidence>
<evidence type="ECO:0000256" key="3">
    <source>
        <dbReference type="PIRSR" id="PIRSR001434-2"/>
    </source>
</evidence>
<evidence type="ECO:0000313" key="5">
    <source>
        <dbReference type="EMBL" id="PXZ03369.1"/>
    </source>
</evidence>
<feature type="modified residue" description="N6-(pyridoxal phosphate)lysine" evidence="3">
    <location>
        <position position="209"/>
    </location>
</feature>
<dbReference type="InterPro" id="IPR011821">
    <property type="entry name" value="O_succ_thio_ly"/>
</dbReference>
<comment type="cofactor">
    <cofactor evidence="1 4">
        <name>pyridoxal 5'-phosphate</name>
        <dbReference type="ChEBI" id="CHEBI:597326"/>
    </cofactor>
</comment>
<dbReference type="CDD" id="cd00614">
    <property type="entry name" value="CGS_like"/>
    <property type="match status" value="1"/>
</dbReference>
<dbReference type="GO" id="GO:0009086">
    <property type="term" value="P:methionine biosynthetic process"/>
    <property type="evidence" value="ECO:0007669"/>
    <property type="project" value="UniProtKB-ARBA"/>
</dbReference>
<dbReference type="Pfam" id="PF01053">
    <property type="entry name" value="Cys_Met_Meta_PP"/>
    <property type="match status" value="1"/>
</dbReference>
<dbReference type="FunFam" id="3.90.1150.10:FF:000033">
    <property type="entry name" value="Cystathionine gamma-synthase"/>
    <property type="match status" value="1"/>
</dbReference>
<keyword evidence="5" id="KW-0456">Lyase</keyword>
<dbReference type="GO" id="GO:0030170">
    <property type="term" value="F:pyridoxal phosphate binding"/>
    <property type="evidence" value="ECO:0007669"/>
    <property type="project" value="InterPro"/>
</dbReference>
<evidence type="ECO:0000256" key="2">
    <source>
        <dbReference type="ARBA" id="ARBA00022898"/>
    </source>
</evidence>
<reference evidence="5 6" key="1">
    <citation type="submission" date="2018-05" db="EMBL/GenBank/DDBJ databases">
        <title>Reference genomes for bee gut microbiota database.</title>
        <authorList>
            <person name="Ellegaard K.M."/>
        </authorList>
    </citation>
    <scope>NUCLEOTIDE SEQUENCE [LARGE SCALE GENOMIC DNA]</scope>
    <source>
        <strain evidence="5 6">ESL0177</strain>
    </source>
</reference>
<keyword evidence="2 3" id="KW-0663">Pyridoxal phosphate</keyword>
<dbReference type="InterPro" id="IPR054542">
    <property type="entry name" value="Cys_met_metab_PP"/>
</dbReference>
<dbReference type="PANTHER" id="PTHR11808:SF75">
    <property type="entry name" value="CYSTATHIONINE GAMMA-SYNTHASE"/>
    <property type="match status" value="1"/>
</dbReference>
<dbReference type="FunFam" id="3.40.640.10:FF:000046">
    <property type="entry name" value="Cystathionine gamma-lyase"/>
    <property type="match status" value="1"/>
</dbReference>
<dbReference type="PROSITE" id="PS00868">
    <property type="entry name" value="CYS_MET_METAB_PP"/>
    <property type="match status" value="1"/>
</dbReference>
<proteinExistence type="inferred from homology"/>
<accession>A0A2V4DV68</accession>
<dbReference type="Proteomes" id="UP000247483">
    <property type="component" value="Unassembled WGS sequence"/>
</dbReference>
<dbReference type="GO" id="GO:0019346">
    <property type="term" value="P:transsulfuration"/>
    <property type="evidence" value="ECO:0007669"/>
    <property type="project" value="InterPro"/>
</dbReference>
<dbReference type="InterPro" id="IPR015421">
    <property type="entry name" value="PyrdxlP-dep_Trfase_major"/>
</dbReference>
<sequence length="394" mass="42545">MASNSKNLGQGANFSQGTIAVRGGLNTDDQFGSVVPVITPSTCYRYEEFATPRKFDYGRKSNPSRRLVEETVAKLEGGVDAILTNCGMSAIHLVSVALLGPNDVVVAPHDCYGGSYRLFNSLSQKGYFKTKFVDQSDPAALKEALSLKPKLVLVESPSNPLLRVVDIAEIARQAHAVGALVLVDNTFMTPILQKPLELGADIVSHSGTKFLNGHSDLLAGILVFKDQQLATDVLWWANNIGTSTSSFDSYLLLRGLRTLAARVRLQQENAQKVVEYLTNHPKIAKVFHPSIPTNLGHDIAKKQQKGFGSLLSFELVGDADVMPKFLHALNIFTLAQSLGGVESLICHPATMTHSGISAEARKTAGISDQLLRISVGLEDINDLLGDLEQALAQI</sequence>
<dbReference type="GO" id="GO:0003962">
    <property type="term" value="F:cystathionine gamma-synthase activity"/>
    <property type="evidence" value="ECO:0007669"/>
    <property type="project" value="TreeGrafter"/>
</dbReference>
<organism evidence="5 6">
    <name type="scientific">Gilliamella apicola</name>
    <dbReference type="NCBI Taxonomy" id="1196095"/>
    <lineage>
        <taxon>Bacteria</taxon>
        <taxon>Pseudomonadati</taxon>
        <taxon>Pseudomonadota</taxon>
        <taxon>Gammaproteobacteria</taxon>
        <taxon>Orbales</taxon>
        <taxon>Orbaceae</taxon>
        <taxon>Gilliamella</taxon>
    </lineage>
</organism>
<dbReference type="AlphaFoldDB" id="A0A2V4DV68"/>
<dbReference type="EMBL" id="QGLP01000006">
    <property type="protein sequence ID" value="PXZ03369.1"/>
    <property type="molecule type" value="Genomic_DNA"/>
</dbReference>
<dbReference type="InterPro" id="IPR015422">
    <property type="entry name" value="PyrdxlP-dep_Trfase_small"/>
</dbReference>
<dbReference type="GO" id="GO:0019343">
    <property type="term" value="P:cysteine biosynthetic process via cystathionine"/>
    <property type="evidence" value="ECO:0007669"/>
    <property type="project" value="TreeGrafter"/>
</dbReference>
<dbReference type="Gene3D" id="3.40.640.10">
    <property type="entry name" value="Type I PLP-dependent aspartate aminotransferase-like (Major domain)"/>
    <property type="match status" value="1"/>
</dbReference>
<dbReference type="InterPro" id="IPR015424">
    <property type="entry name" value="PyrdxlP-dep_Trfase"/>
</dbReference>
<comment type="caution">
    <text evidence="5">The sequence shown here is derived from an EMBL/GenBank/DDBJ whole genome shotgun (WGS) entry which is preliminary data.</text>
</comment>